<dbReference type="PANTHER" id="PTHR37841:SF1">
    <property type="entry name" value="DUF3298 DOMAIN-CONTAINING PROTEIN"/>
    <property type="match status" value="1"/>
</dbReference>
<accession>A0A4R6TI53</accession>
<reference evidence="1 2" key="1">
    <citation type="submission" date="2019-03" db="EMBL/GenBank/DDBJ databases">
        <title>Genomic Encyclopedia of Type Strains, Phase III (KMG-III): the genomes of soil and plant-associated and newly described type strains.</title>
        <authorList>
            <person name="Whitman W."/>
        </authorList>
    </citation>
    <scope>NUCLEOTIDE SEQUENCE [LARGE SCALE GENOMIC DNA]</scope>
    <source>
        <strain evidence="1 2">CECT 8283</strain>
    </source>
</reference>
<proteinExistence type="predicted"/>
<dbReference type="RefSeq" id="WP_133535351.1">
    <property type="nucleotide sequence ID" value="NZ_SNYH01000002.1"/>
</dbReference>
<dbReference type="PANTHER" id="PTHR37841">
    <property type="entry name" value="GLR2918 PROTEIN"/>
    <property type="match status" value="1"/>
</dbReference>
<dbReference type="AlphaFoldDB" id="A0A4R6TI53"/>
<keyword evidence="2" id="KW-1185">Reference proteome</keyword>
<dbReference type="Proteomes" id="UP000295390">
    <property type="component" value="Unassembled WGS sequence"/>
</dbReference>
<comment type="caution">
    <text evidence="1">The sequence shown here is derived from an EMBL/GenBank/DDBJ whole genome shotgun (WGS) entry which is preliminary data.</text>
</comment>
<protein>
    <submittedName>
        <fullName evidence="1">WG repeat protein</fullName>
    </submittedName>
</protein>
<name>A0A4R6TI53_9FLAO</name>
<dbReference type="EMBL" id="SNYH01000002">
    <property type="protein sequence ID" value="TDQ28849.1"/>
    <property type="molecule type" value="Genomic_DNA"/>
</dbReference>
<gene>
    <name evidence="1" type="ORF">DFQ07_1230</name>
</gene>
<dbReference type="Pfam" id="PF14903">
    <property type="entry name" value="WG_beta_rep"/>
    <property type="match status" value="4"/>
</dbReference>
<dbReference type="OrthoDB" id="679755at2"/>
<evidence type="ECO:0000313" key="2">
    <source>
        <dbReference type="Proteomes" id="UP000295390"/>
    </source>
</evidence>
<dbReference type="InterPro" id="IPR032774">
    <property type="entry name" value="WG_beta_rep"/>
</dbReference>
<sequence>MIRKITFIILLLSIITSIKAQSLALIREAKRFGYINTQGEEVIAPQFKHAKSFSEGYAAAFKDGKWGFINAEGKWVIEPQYDNVKSFNSGLALVFKNRVWHYINKKGEVLEIKTATDKFYDFNNGVAFIRTGKLVGLINPKGDVIVKPKYEIIRRFENGYAKILKNKKWGIINVKGEELVKPLYDKIGDYNKNKVTWGVLNKKTGLIKEGNFKALEGVSRIWDFTNKSEFTYAESKGKVGFINVDGEWVIAPQFKKAKAFNNGLAPVYNKGKWGYINTKGELTINCQFADAEVFSENGLAPVKKLKWGFINKNGAMVTQFKYEITPGLSFKKHIKGFINGLARVKINEKWGFIKEDGSLLGDKTYQNAELFVIIKE</sequence>
<organism evidence="1 2">
    <name type="scientific">Tenacibaculum caenipelagi</name>
    <dbReference type="NCBI Taxonomy" id="1325435"/>
    <lineage>
        <taxon>Bacteria</taxon>
        <taxon>Pseudomonadati</taxon>
        <taxon>Bacteroidota</taxon>
        <taxon>Flavobacteriia</taxon>
        <taxon>Flavobacteriales</taxon>
        <taxon>Flavobacteriaceae</taxon>
        <taxon>Tenacibaculum</taxon>
    </lineage>
</organism>
<dbReference type="SUPFAM" id="SSF69360">
    <property type="entry name" value="Cell wall binding repeat"/>
    <property type="match status" value="2"/>
</dbReference>
<evidence type="ECO:0000313" key="1">
    <source>
        <dbReference type="EMBL" id="TDQ28849.1"/>
    </source>
</evidence>